<dbReference type="AlphaFoldDB" id="A0A914ZPK1"/>
<organism evidence="1 2">
    <name type="scientific">Parascaris univalens</name>
    <name type="common">Nematode worm</name>
    <dbReference type="NCBI Taxonomy" id="6257"/>
    <lineage>
        <taxon>Eukaryota</taxon>
        <taxon>Metazoa</taxon>
        <taxon>Ecdysozoa</taxon>
        <taxon>Nematoda</taxon>
        <taxon>Chromadorea</taxon>
        <taxon>Rhabditida</taxon>
        <taxon>Spirurina</taxon>
        <taxon>Ascaridomorpha</taxon>
        <taxon>Ascaridoidea</taxon>
        <taxon>Ascarididae</taxon>
        <taxon>Parascaris</taxon>
    </lineage>
</organism>
<dbReference type="Proteomes" id="UP000887569">
    <property type="component" value="Unplaced"/>
</dbReference>
<evidence type="ECO:0000313" key="1">
    <source>
        <dbReference type="Proteomes" id="UP000887569"/>
    </source>
</evidence>
<protein>
    <submittedName>
        <fullName evidence="2">Secreted protein</fullName>
    </submittedName>
</protein>
<reference evidence="2" key="1">
    <citation type="submission" date="2022-11" db="UniProtKB">
        <authorList>
            <consortium name="WormBaseParasite"/>
        </authorList>
    </citation>
    <scope>IDENTIFICATION</scope>
</reference>
<evidence type="ECO:0000313" key="2">
    <source>
        <dbReference type="WBParaSite" id="PgB12X_g032_t01"/>
    </source>
</evidence>
<sequence>MRPPQRIVERLFRVKRCLAIISITLTLAESISVRRRAALCDIRWTIVRLRELSIPGGANHGDKVVGLVGRYGARYCPTNRSTANVRSALRFSKRKKTTRNDCHLGGNGTVESEAWSEGLLCTFAHPTSEMPAG</sequence>
<proteinExistence type="predicted"/>
<name>A0A914ZPK1_PARUN</name>
<keyword evidence="1" id="KW-1185">Reference proteome</keyword>
<dbReference type="WBParaSite" id="PgB12X_g032_t01">
    <property type="protein sequence ID" value="PgB12X_g032_t01"/>
    <property type="gene ID" value="PgB12X_g032"/>
</dbReference>
<accession>A0A914ZPK1</accession>